<dbReference type="SMART" id="SM00382">
    <property type="entry name" value="AAA"/>
    <property type="match status" value="1"/>
</dbReference>
<dbReference type="Proteomes" id="UP000515928">
    <property type="component" value="Chromosome"/>
</dbReference>
<protein>
    <submittedName>
        <fullName evidence="10">ABC transporter ATP-binding protein</fullName>
    </submittedName>
</protein>
<comment type="subcellular location">
    <subcellularLocation>
        <location evidence="1">Cell membrane</location>
        <topology evidence="1">Multi-pass membrane protein</topology>
    </subcellularLocation>
</comment>
<evidence type="ECO:0000256" key="4">
    <source>
        <dbReference type="ARBA" id="ARBA00022840"/>
    </source>
</evidence>
<evidence type="ECO:0000256" key="7">
    <source>
        <dbReference type="SAM" id="Phobius"/>
    </source>
</evidence>
<dbReference type="SUPFAM" id="SSF90123">
    <property type="entry name" value="ABC transporter transmembrane region"/>
    <property type="match status" value="1"/>
</dbReference>
<dbReference type="KEGG" id="eio:H9L01_07170"/>
<feature type="transmembrane region" description="Helical" evidence="7">
    <location>
        <begin position="62"/>
        <end position="83"/>
    </location>
</feature>
<organism evidence="10 11">
    <name type="scientific">Erysipelothrix inopinata</name>
    <dbReference type="NCBI Taxonomy" id="225084"/>
    <lineage>
        <taxon>Bacteria</taxon>
        <taxon>Bacillati</taxon>
        <taxon>Bacillota</taxon>
        <taxon>Erysipelotrichia</taxon>
        <taxon>Erysipelotrichales</taxon>
        <taxon>Erysipelotrichaceae</taxon>
        <taxon>Erysipelothrix</taxon>
    </lineage>
</organism>
<dbReference type="Gene3D" id="1.20.1560.10">
    <property type="entry name" value="ABC transporter type 1, transmembrane domain"/>
    <property type="match status" value="1"/>
</dbReference>
<dbReference type="InterPro" id="IPR017871">
    <property type="entry name" value="ABC_transporter-like_CS"/>
</dbReference>
<dbReference type="EMBL" id="CP060715">
    <property type="protein sequence ID" value="QNN60147.1"/>
    <property type="molecule type" value="Genomic_DNA"/>
</dbReference>
<dbReference type="FunFam" id="3.40.50.300:FF:000218">
    <property type="entry name" value="Multidrug ABC transporter ATP-binding protein"/>
    <property type="match status" value="1"/>
</dbReference>
<keyword evidence="6 7" id="KW-0472">Membrane</keyword>
<evidence type="ECO:0000256" key="2">
    <source>
        <dbReference type="ARBA" id="ARBA00022692"/>
    </source>
</evidence>
<dbReference type="Gene3D" id="3.40.50.300">
    <property type="entry name" value="P-loop containing nucleotide triphosphate hydrolases"/>
    <property type="match status" value="1"/>
</dbReference>
<dbReference type="SUPFAM" id="SSF52540">
    <property type="entry name" value="P-loop containing nucleoside triphosphate hydrolases"/>
    <property type="match status" value="1"/>
</dbReference>
<keyword evidence="11" id="KW-1185">Reference proteome</keyword>
<dbReference type="CDD" id="cd07346">
    <property type="entry name" value="ABC_6TM_exporters"/>
    <property type="match status" value="1"/>
</dbReference>
<gene>
    <name evidence="10" type="ORF">H9L01_07170</name>
</gene>
<dbReference type="AlphaFoldDB" id="A0A7G9RX22"/>
<feature type="domain" description="ABC transmembrane type-1" evidence="9">
    <location>
        <begin position="30"/>
        <end position="304"/>
    </location>
</feature>
<feature type="transmembrane region" description="Helical" evidence="7">
    <location>
        <begin position="138"/>
        <end position="156"/>
    </location>
</feature>
<dbReference type="InterPro" id="IPR011527">
    <property type="entry name" value="ABC1_TM_dom"/>
</dbReference>
<dbReference type="GO" id="GO:0016887">
    <property type="term" value="F:ATP hydrolysis activity"/>
    <property type="evidence" value="ECO:0007669"/>
    <property type="project" value="InterPro"/>
</dbReference>
<keyword evidence="2 7" id="KW-0812">Transmembrane</keyword>
<dbReference type="RefSeq" id="WP_187533279.1">
    <property type="nucleotide sequence ID" value="NZ_CBCSHU010000011.1"/>
</dbReference>
<evidence type="ECO:0000256" key="3">
    <source>
        <dbReference type="ARBA" id="ARBA00022741"/>
    </source>
</evidence>
<proteinExistence type="predicted"/>
<feature type="domain" description="ABC transporter" evidence="8">
    <location>
        <begin position="337"/>
        <end position="571"/>
    </location>
</feature>
<dbReference type="Pfam" id="PF00664">
    <property type="entry name" value="ABC_membrane"/>
    <property type="match status" value="1"/>
</dbReference>
<dbReference type="InterPro" id="IPR003593">
    <property type="entry name" value="AAA+_ATPase"/>
</dbReference>
<dbReference type="PROSITE" id="PS50929">
    <property type="entry name" value="ABC_TM1F"/>
    <property type="match status" value="1"/>
</dbReference>
<feature type="transmembrane region" description="Helical" evidence="7">
    <location>
        <begin position="21"/>
        <end position="42"/>
    </location>
</feature>
<evidence type="ECO:0000313" key="10">
    <source>
        <dbReference type="EMBL" id="QNN60147.1"/>
    </source>
</evidence>
<accession>A0A7G9RX22</accession>
<evidence type="ECO:0000313" key="11">
    <source>
        <dbReference type="Proteomes" id="UP000515928"/>
    </source>
</evidence>
<dbReference type="GO" id="GO:0015421">
    <property type="term" value="F:ABC-type oligopeptide transporter activity"/>
    <property type="evidence" value="ECO:0007669"/>
    <property type="project" value="TreeGrafter"/>
</dbReference>
<dbReference type="InterPro" id="IPR003439">
    <property type="entry name" value="ABC_transporter-like_ATP-bd"/>
</dbReference>
<dbReference type="PANTHER" id="PTHR43394">
    <property type="entry name" value="ATP-DEPENDENT PERMEASE MDL1, MITOCHONDRIAL"/>
    <property type="match status" value="1"/>
</dbReference>
<keyword evidence="5 7" id="KW-1133">Transmembrane helix</keyword>
<evidence type="ECO:0000256" key="6">
    <source>
        <dbReference type="ARBA" id="ARBA00023136"/>
    </source>
</evidence>
<dbReference type="PROSITE" id="PS50893">
    <property type="entry name" value="ABC_TRANSPORTER_2"/>
    <property type="match status" value="1"/>
</dbReference>
<dbReference type="InterPro" id="IPR027417">
    <property type="entry name" value="P-loop_NTPase"/>
</dbReference>
<feature type="transmembrane region" description="Helical" evidence="7">
    <location>
        <begin position="260"/>
        <end position="287"/>
    </location>
</feature>
<dbReference type="PROSITE" id="PS00211">
    <property type="entry name" value="ABC_TRANSPORTER_1"/>
    <property type="match status" value="1"/>
</dbReference>
<dbReference type="GO" id="GO:0005524">
    <property type="term" value="F:ATP binding"/>
    <property type="evidence" value="ECO:0007669"/>
    <property type="project" value="UniProtKB-KW"/>
</dbReference>
<keyword evidence="3" id="KW-0547">Nucleotide-binding</keyword>
<dbReference type="Pfam" id="PF00005">
    <property type="entry name" value="ABC_tran"/>
    <property type="match status" value="1"/>
</dbReference>
<keyword evidence="4 10" id="KW-0067">ATP-binding</keyword>
<name>A0A7G9RX22_9FIRM</name>
<reference evidence="10 11" key="1">
    <citation type="submission" date="2020-08" db="EMBL/GenBank/DDBJ databases">
        <title>Genome sequence of Erysipelothrix inopinata DSM 15511T.</title>
        <authorList>
            <person name="Hyun D.-W."/>
            <person name="Bae J.-W."/>
        </authorList>
    </citation>
    <scope>NUCLEOTIDE SEQUENCE [LARGE SCALE GENOMIC DNA]</scope>
    <source>
        <strain evidence="10 11">DSM 15511</strain>
    </source>
</reference>
<dbReference type="GO" id="GO:0005886">
    <property type="term" value="C:plasma membrane"/>
    <property type="evidence" value="ECO:0007669"/>
    <property type="project" value="UniProtKB-SubCell"/>
</dbReference>
<dbReference type="InterPro" id="IPR039421">
    <property type="entry name" value="Type_1_exporter"/>
</dbReference>
<evidence type="ECO:0000259" key="9">
    <source>
        <dbReference type="PROSITE" id="PS50929"/>
    </source>
</evidence>
<dbReference type="InterPro" id="IPR036640">
    <property type="entry name" value="ABC1_TM_sf"/>
</dbReference>
<evidence type="ECO:0000259" key="8">
    <source>
        <dbReference type="PROSITE" id="PS50893"/>
    </source>
</evidence>
<evidence type="ECO:0000256" key="1">
    <source>
        <dbReference type="ARBA" id="ARBA00004651"/>
    </source>
</evidence>
<dbReference type="PANTHER" id="PTHR43394:SF1">
    <property type="entry name" value="ATP-BINDING CASSETTE SUB-FAMILY B MEMBER 10, MITOCHONDRIAL"/>
    <property type="match status" value="1"/>
</dbReference>
<sequence length="574" mass="65160">MKQTKTKKYLMEYLLKFRFDTVVTIGIFSLIAIAQFLIPLVTQRIIDVVIPNHDMNQLLLQLMYLLGLTVLIGGLTYFSTILINKISQSTISQLRNDLYSHILELDYRYFEDHKTGDTLERINSDISVIQSLISPNTFSIFGSLITFIWIIGYMLIVDWKLMLILSVTFPILFFINRYFSKRVKQAYRVVRTTSSKINSHLQTTLTLIPLIKVSHTERYENRRFEKLTKLNNEANDKATQVQAAYGPTVSLLDTVGTMIVLGYGAFMVMLGSITIGSVVTYLSYLALLQKPMKSFSSMVNRFQQASVSLERIDEVFDTEPSICDGYESIRINYIKSVEFKNVSFNYEPQLTVLDKLSFKVEQNRKFAIVGESGSGKTTITKLLTRLYDTEVGEIFFNGINIKEIHRDSLLDQIGVVSQDGNVIDGTIYQNITYGCYNYHDEDVYRAMKLANIDDFVSGLPLGLDTEVGERGLKLSGGQKQRLAIARMFLKDAPLIILDEATASLDSYNESVIQASLETLMSKKTCIVIAHRLSTIVDADQILVLDKGHKIAMGNHETLLEHSPEYRAMFTAQFK</sequence>
<evidence type="ECO:0000256" key="5">
    <source>
        <dbReference type="ARBA" id="ARBA00022989"/>
    </source>
</evidence>
<feature type="transmembrane region" description="Helical" evidence="7">
    <location>
        <begin position="162"/>
        <end position="179"/>
    </location>
</feature>